<dbReference type="AlphaFoldDB" id="Q1IJD7"/>
<evidence type="ECO:0000259" key="3">
    <source>
        <dbReference type="Pfam" id="PF04773"/>
    </source>
</evidence>
<feature type="compositionally biased region" description="Low complexity" evidence="1">
    <location>
        <begin position="645"/>
        <end position="660"/>
    </location>
</feature>
<keyword evidence="5" id="KW-1185">Reference proteome</keyword>
<dbReference type="EnsemblBacteria" id="ABF43013">
    <property type="protein sequence ID" value="ABF43013"/>
    <property type="gene ID" value="Acid345_4013"/>
</dbReference>
<feature type="chain" id="PRO_5004190813" description="FecR protein domain-containing protein" evidence="2">
    <location>
        <begin position="25"/>
        <end position="790"/>
    </location>
</feature>
<reference evidence="4 5" key="1">
    <citation type="journal article" date="2009" name="Appl. Environ. Microbiol.">
        <title>Three genomes from the phylum Acidobacteria provide insight into the lifestyles of these microorganisms in soils.</title>
        <authorList>
            <person name="Ward N.L."/>
            <person name="Challacombe J.F."/>
            <person name="Janssen P.H."/>
            <person name="Henrissat B."/>
            <person name="Coutinho P.M."/>
            <person name="Wu M."/>
            <person name="Xie G."/>
            <person name="Haft D.H."/>
            <person name="Sait M."/>
            <person name="Badger J."/>
            <person name="Barabote R.D."/>
            <person name="Bradley B."/>
            <person name="Brettin T.S."/>
            <person name="Brinkac L.M."/>
            <person name="Bruce D."/>
            <person name="Creasy T."/>
            <person name="Daugherty S.C."/>
            <person name="Davidsen T.M."/>
            <person name="DeBoy R.T."/>
            <person name="Detter J.C."/>
            <person name="Dodson R.J."/>
            <person name="Durkin A.S."/>
            <person name="Ganapathy A."/>
            <person name="Gwinn-Giglio M."/>
            <person name="Han C.S."/>
            <person name="Khouri H."/>
            <person name="Kiss H."/>
            <person name="Kothari S.P."/>
            <person name="Madupu R."/>
            <person name="Nelson K.E."/>
            <person name="Nelson W.C."/>
            <person name="Paulsen I."/>
            <person name="Penn K."/>
            <person name="Ren Q."/>
            <person name="Rosovitz M.J."/>
            <person name="Selengut J.D."/>
            <person name="Shrivastava S."/>
            <person name="Sullivan S.A."/>
            <person name="Tapia R."/>
            <person name="Thompson L.S."/>
            <person name="Watkins K.L."/>
            <person name="Yang Q."/>
            <person name="Yu C."/>
            <person name="Zafar N."/>
            <person name="Zhou L."/>
            <person name="Kuske C.R."/>
        </authorList>
    </citation>
    <scope>NUCLEOTIDE SEQUENCE [LARGE SCALE GENOMIC DNA]</scope>
    <source>
        <strain evidence="4 5">Ellin345</strain>
    </source>
</reference>
<evidence type="ECO:0000313" key="4">
    <source>
        <dbReference type="EMBL" id="ABF43013.1"/>
    </source>
</evidence>
<name>Q1IJD7_KORVE</name>
<proteinExistence type="predicted"/>
<feature type="region of interest" description="Disordered" evidence="1">
    <location>
        <begin position="25"/>
        <end position="112"/>
    </location>
</feature>
<dbReference type="Pfam" id="PF04773">
    <property type="entry name" value="FecR"/>
    <property type="match status" value="1"/>
</dbReference>
<feature type="region of interest" description="Disordered" evidence="1">
    <location>
        <begin position="521"/>
        <end position="790"/>
    </location>
</feature>
<feature type="compositionally biased region" description="Low complexity" evidence="1">
    <location>
        <begin position="728"/>
        <end position="757"/>
    </location>
</feature>
<dbReference type="Proteomes" id="UP000002432">
    <property type="component" value="Chromosome"/>
</dbReference>
<dbReference type="InterPro" id="IPR006860">
    <property type="entry name" value="FecR"/>
</dbReference>
<keyword evidence="2" id="KW-0732">Signal</keyword>
<dbReference type="STRING" id="204669.Acid345_4013"/>
<feature type="compositionally biased region" description="Low complexity" evidence="1">
    <location>
        <begin position="58"/>
        <end position="72"/>
    </location>
</feature>
<dbReference type="RefSeq" id="WP_011524812.1">
    <property type="nucleotide sequence ID" value="NC_008009.1"/>
</dbReference>
<feature type="compositionally biased region" description="Polar residues" evidence="1">
    <location>
        <begin position="38"/>
        <end position="57"/>
    </location>
</feature>
<sequence length="790" mass="84194">MRFMRGAFLNAVLATAVTAGFAFAQDAPPPPDSQYPATSNSAQNDSGQYATPDSNTIPQYSAPSPKYSSPSADQPEEGGYPQSAQSQNAPPPPADAQQANANGEDNDDSQDPSRRVARMQFMDGQVSIQPGGVNDWVAGTLNRPMTTGDNVWTDQNSKAELNVGTGTFRMGAETSVTLANVADKTTQLQVHQGTLNLRVRHLYDGETYEIDTPNMAFTVQKPGDYRFDVDPNGDTSFVTVWKGEGNATGDGPSVAVRQGEKAKFSNGTSMAYTVDRAPGQDEFDEWAVARDRHDENSTSAKYVSPDVIGSSDLDDYGTWKKDDQYGNVWIPNDQNDNWQPYSDGNWAYQQPYGWTWIGAEPWGFAPYHYGRWVQGGWGWGWTPGPYAYWGAPYYAPALVGWYGGGFGIGIGFGGGWGWCPLGWGEAYHPWYHHGHSYFNHVNVTNTHITNINNIHNNYGNHGQPANYRHGLVVANGKAVTSGMNIRNNRMNVTAQQRTAMLQHPVNNRSLGNELRPTAQSRIGGQTRASVAPPARTANRPTYSHLAPPARGQNGNAVNVRANGGINTTRPSAGLNNGRNGVVANNGHAPAPMTRNVPHPPSATPGSSNNSHYVPRPPASSGRQMQNAPAATTNSRPGGTYARPGQSYSAPPSQSHSSQSHNVPRMNGPAQQSSRSYAAPPSRSYNSPNYGRSYSPSPSYGRSYSPSQGYGRAPSYSAPHNGAPSAQQHYSAPHYSAPSAPHYSSPSYGGGHASAPSYHGGGSYGGGGGHASSGGGGHSSGGGGGSHGGHH</sequence>
<feature type="compositionally biased region" description="Gly residues" evidence="1">
    <location>
        <begin position="758"/>
        <end position="790"/>
    </location>
</feature>
<dbReference type="PANTHER" id="PTHR38731">
    <property type="entry name" value="LIPL45-RELATED LIPOPROTEIN-RELATED"/>
    <property type="match status" value="1"/>
</dbReference>
<dbReference type="InterPro" id="IPR046535">
    <property type="entry name" value="DUF6600"/>
</dbReference>
<dbReference type="eggNOG" id="COG3266">
    <property type="taxonomic scope" value="Bacteria"/>
</dbReference>
<evidence type="ECO:0000313" key="5">
    <source>
        <dbReference type="Proteomes" id="UP000002432"/>
    </source>
</evidence>
<feature type="compositionally biased region" description="Low complexity" evidence="1">
    <location>
        <begin position="572"/>
        <end position="586"/>
    </location>
</feature>
<dbReference type="HOGENOM" id="CLU_355192_0_0_0"/>
<evidence type="ECO:0000256" key="1">
    <source>
        <dbReference type="SAM" id="MobiDB-lite"/>
    </source>
</evidence>
<feature type="compositionally biased region" description="Low complexity" evidence="1">
    <location>
        <begin position="668"/>
        <end position="711"/>
    </location>
</feature>
<organism evidence="4 5">
    <name type="scientific">Koribacter versatilis (strain Ellin345)</name>
    <dbReference type="NCBI Taxonomy" id="204669"/>
    <lineage>
        <taxon>Bacteria</taxon>
        <taxon>Pseudomonadati</taxon>
        <taxon>Acidobacteriota</taxon>
        <taxon>Terriglobia</taxon>
        <taxon>Terriglobales</taxon>
        <taxon>Candidatus Korobacteraceae</taxon>
        <taxon>Candidatus Korobacter</taxon>
    </lineage>
</organism>
<feature type="compositionally biased region" description="Low complexity" evidence="1">
    <location>
        <begin position="551"/>
        <end position="564"/>
    </location>
</feature>
<dbReference type="Pfam" id="PF20245">
    <property type="entry name" value="DUF6600"/>
    <property type="match status" value="1"/>
</dbReference>
<evidence type="ECO:0000256" key="2">
    <source>
        <dbReference type="SAM" id="SignalP"/>
    </source>
</evidence>
<accession>Q1IJD7</accession>
<feature type="signal peptide" evidence="2">
    <location>
        <begin position="1"/>
        <end position="24"/>
    </location>
</feature>
<feature type="compositionally biased region" description="Polar residues" evidence="1">
    <location>
        <begin position="620"/>
        <end position="636"/>
    </location>
</feature>
<dbReference type="PANTHER" id="PTHR38731:SF3">
    <property type="entry name" value="BLL6125 PROTEIN"/>
    <property type="match status" value="1"/>
</dbReference>
<dbReference type="EMBL" id="CP000360">
    <property type="protein sequence ID" value="ABF43013.1"/>
    <property type="molecule type" value="Genomic_DNA"/>
</dbReference>
<gene>
    <name evidence="4" type="ordered locus">Acid345_4013</name>
</gene>
<protein>
    <recommendedName>
        <fullName evidence="3">FecR protein domain-containing protein</fullName>
    </recommendedName>
</protein>
<feature type="domain" description="FecR protein" evidence="3">
    <location>
        <begin position="149"/>
        <end position="244"/>
    </location>
</feature>
<dbReference type="KEGG" id="aba:Acid345_4013"/>